<gene>
    <name evidence="2" type="ORF">GLOTRDRAFT_130507</name>
</gene>
<dbReference type="EMBL" id="KB469304">
    <property type="protein sequence ID" value="EPQ54122.1"/>
    <property type="molecule type" value="Genomic_DNA"/>
</dbReference>
<dbReference type="GeneID" id="19302113"/>
<feature type="region of interest" description="Disordered" evidence="1">
    <location>
        <begin position="253"/>
        <end position="275"/>
    </location>
</feature>
<dbReference type="KEGG" id="gtr:GLOTRDRAFT_130507"/>
<name>S7Q3I8_GLOTA</name>
<dbReference type="RefSeq" id="XP_007867453.1">
    <property type="nucleotide sequence ID" value="XM_007869262.1"/>
</dbReference>
<evidence type="ECO:0000313" key="3">
    <source>
        <dbReference type="Proteomes" id="UP000030669"/>
    </source>
</evidence>
<reference evidence="2 3" key="1">
    <citation type="journal article" date="2012" name="Science">
        <title>The Paleozoic origin of enzymatic lignin decomposition reconstructed from 31 fungal genomes.</title>
        <authorList>
            <person name="Floudas D."/>
            <person name="Binder M."/>
            <person name="Riley R."/>
            <person name="Barry K."/>
            <person name="Blanchette R.A."/>
            <person name="Henrissat B."/>
            <person name="Martinez A.T."/>
            <person name="Otillar R."/>
            <person name="Spatafora J.W."/>
            <person name="Yadav J.S."/>
            <person name="Aerts A."/>
            <person name="Benoit I."/>
            <person name="Boyd A."/>
            <person name="Carlson A."/>
            <person name="Copeland A."/>
            <person name="Coutinho P.M."/>
            <person name="de Vries R.P."/>
            <person name="Ferreira P."/>
            <person name="Findley K."/>
            <person name="Foster B."/>
            <person name="Gaskell J."/>
            <person name="Glotzer D."/>
            <person name="Gorecki P."/>
            <person name="Heitman J."/>
            <person name="Hesse C."/>
            <person name="Hori C."/>
            <person name="Igarashi K."/>
            <person name="Jurgens J.A."/>
            <person name="Kallen N."/>
            <person name="Kersten P."/>
            <person name="Kohler A."/>
            <person name="Kuees U."/>
            <person name="Kumar T.K.A."/>
            <person name="Kuo A."/>
            <person name="LaButti K."/>
            <person name="Larrondo L.F."/>
            <person name="Lindquist E."/>
            <person name="Ling A."/>
            <person name="Lombard V."/>
            <person name="Lucas S."/>
            <person name="Lundell T."/>
            <person name="Martin R."/>
            <person name="McLaughlin D.J."/>
            <person name="Morgenstern I."/>
            <person name="Morin E."/>
            <person name="Murat C."/>
            <person name="Nagy L.G."/>
            <person name="Nolan M."/>
            <person name="Ohm R.A."/>
            <person name="Patyshakuliyeva A."/>
            <person name="Rokas A."/>
            <person name="Ruiz-Duenas F.J."/>
            <person name="Sabat G."/>
            <person name="Salamov A."/>
            <person name="Samejima M."/>
            <person name="Schmutz J."/>
            <person name="Slot J.C."/>
            <person name="St John F."/>
            <person name="Stenlid J."/>
            <person name="Sun H."/>
            <person name="Sun S."/>
            <person name="Syed K."/>
            <person name="Tsang A."/>
            <person name="Wiebenga A."/>
            <person name="Young D."/>
            <person name="Pisabarro A."/>
            <person name="Eastwood D.C."/>
            <person name="Martin F."/>
            <person name="Cullen D."/>
            <person name="Grigoriev I.V."/>
            <person name="Hibbett D.S."/>
        </authorList>
    </citation>
    <scope>NUCLEOTIDE SEQUENCE [LARGE SCALE GENOMIC DNA]</scope>
    <source>
        <strain evidence="2 3">ATCC 11539</strain>
    </source>
</reference>
<organism evidence="2 3">
    <name type="scientific">Gloeophyllum trabeum (strain ATCC 11539 / FP-39264 / Madison 617)</name>
    <name type="common">Brown rot fungus</name>
    <dbReference type="NCBI Taxonomy" id="670483"/>
    <lineage>
        <taxon>Eukaryota</taxon>
        <taxon>Fungi</taxon>
        <taxon>Dikarya</taxon>
        <taxon>Basidiomycota</taxon>
        <taxon>Agaricomycotina</taxon>
        <taxon>Agaricomycetes</taxon>
        <taxon>Gloeophyllales</taxon>
        <taxon>Gloeophyllaceae</taxon>
        <taxon>Gloeophyllum</taxon>
    </lineage>
</organism>
<evidence type="ECO:0000313" key="2">
    <source>
        <dbReference type="EMBL" id="EPQ54122.1"/>
    </source>
</evidence>
<proteinExistence type="predicted"/>
<dbReference type="Pfam" id="PF14223">
    <property type="entry name" value="Retrotran_gag_2"/>
    <property type="match status" value="1"/>
</dbReference>
<dbReference type="AlphaFoldDB" id="S7Q3I8"/>
<dbReference type="eggNOG" id="ENOG502T1WS">
    <property type="taxonomic scope" value="Eukaryota"/>
</dbReference>
<protein>
    <submittedName>
        <fullName evidence="2">Uncharacterized protein</fullName>
    </submittedName>
</protein>
<evidence type="ECO:0000256" key="1">
    <source>
        <dbReference type="SAM" id="MobiDB-lite"/>
    </source>
</evidence>
<accession>S7Q3I8</accession>
<dbReference type="HOGENOM" id="CLU_036321_0_0_1"/>
<sequence length="288" mass="31812">MPDVMLTTHKDGSTSQDGSAREAWRLNDTKAIGTIHLRCSPAIAALIQNKTTAKETWEELDDTYGITSLASIYNKLCGALTTKIPADQHPAPAFAKIAKHFNVLASEKMIIPNCLQGLVCLNALPLWYDSLIQVLVQKLTSTMDIDNVREAVVTAWEQAQNKKTTQLGAHKISAVKHKLGDPSFALQQQQHPQGSSSNARDGKKCPYYGKRTGKKHQGHNHDHHHAHDVLITLTVSLPPTTIAHVLNITPTGSRTRTVKEQGPFHPPPSADSHHYNNKWIKKAFKLTQ</sequence>
<dbReference type="Proteomes" id="UP000030669">
    <property type="component" value="Unassembled WGS sequence"/>
</dbReference>
<keyword evidence="3" id="KW-1185">Reference proteome</keyword>
<dbReference type="OrthoDB" id="3069130at2759"/>
<feature type="region of interest" description="Disordered" evidence="1">
    <location>
        <begin position="1"/>
        <end position="20"/>
    </location>
</feature>